<dbReference type="EMBL" id="PVTO01000016">
    <property type="protein sequence ID" value="PRY82126.1"/>
    <property type="molecule type" value="Genomic_DNA"/>
</dbReference>
<accession>A0A2T0W5Y7</accession>
<feature type="region of interest" description="Disordered" evidence="1">
    <location>
        <begin position="31"/>
        <end position="80"/>
    </location>
</feature>
<organism evidence="2 3">
    <name type="scientific">Alkalibacterium olivapovliticus</name>
    <dbReference type="NCBI Taxonomy" id="99907"/>
    <lineage>
        <taxon>Bacteria</taxon>
        <taxon>Bacillati</taxon>
        <taxon>Bacillota</taxon>
        <taxon>Bacilli</taxon>
        <taxon>Lactobacillales</taxon>
        <taxon>Carnobacteriaceae</taxon>
        <taxon>Alkalibacterium</taxon>
    </lineage>
</organism>
<evidence type="ECO:0000313" key="2">
    <source>
        <dbReference type="EMBL" id="PRY82126.1"/>
    </source>
</evidence>
<dbReference type="RefSeq" id="WP_106194201.1">
    <property type="nucleotide sequence ID" value="NZ_PVTO01000016.1"/>
</dbReference>
<sequence length="132" mass="15257">MNFLIVWIIQLLVFFLIVSSVASLFVKSTKANAKNAHERLAGDDVEAPKRNAPKQNKATNRPVREQRAKREQYQRYDRKKPEQNMIQGVVSLSSKEKAEKKSTSVTFNRQNLKQAIIYKEILDKPIALREDD</sequence>
<feature type="compositionally biased region" description="Basic and acidic residues" evidence="1">
    <location>
        <begin position="62"/>
        <end position="80"/>
    </location>
</feature>
<evidence type="ECO:0000313" key="3">
    <source>
        <dbReference type="Proteomes" id="UP000238205"/>
    </source>
</evidence>
<proteinExistence type="predicted"/>
<dbReference type="AlphaFoldDB" id="A0A2T0W5Y7"/>
<reference evidence="2 3" key="1">
    <citation type="submission" date="2018-03" db="EMBL/GenBank/DDBJ databases">
        <title>Genomic Encyclopedia of Archaeal and Bacterial Type Strains, Phase II (KMG-II): from individual species to whole genera.</title>
        <authorList>
            <person name="Goeker M."/>
        </authorList>
    </citation>
    <scope>NUCLEOTIDE SEQUENCE [LARGE SCALE GENOMIC DNA]</scope>
    <source>
        <strain evidence="2 3">DSM 13175</strain>
    </source>
</reference>
<dbReference type="OrthoDB" id="2168437at2"/>
<gene>
    <name evidence="2" type="ORF">CLV38_11633</name>
</gene>
<evidence type="ECO:0000256" key="1">
    <source>
        <dbReference type="SAM" id="MobiDB-lite"/>
    </source>
</evidence>
<dbReference type="Proteomes" id="UP000238205">
    <property type="component" value="Unassembled WGS sequence"/>
</dbReference>
<name>A0A2T0W5Y7_9LACT</name>
<comment type="caution">
    <text evidence="2">The sequence shown here is derived from an EMBL/GenBank/DDBJ whole genome shotgun (WGS) entry which is preliminary data.</text>
</comment>
<feature type="compositionally biased region" description="Basic and acidic residues" evidence="1">
    <location>
        <begin position="35"/>
        <end position="49"/>
    </location>
</feature>
<protein>
    <submittedName>
        <fullName evidence="2">Uncharacterized protein</fullName>
    </submittedName>
</protein>
<keyword evidence="3" id="KW-1185">Reference proteome</keyword>